<keyword evidence="2" id="KW-0479">Metal-binding</keyword>
<dbReference type="CDD" id="cd19165">
    <property type="entry name" value="HemeO"/>
    <property type="match status" value="1"/>
</dbReference>
<dbReference type="GO" id="GO:0004392">
    <property type="term" value="F:heme oxygenase (decyclizing) activity"/>
    <property type="evidence" value="ECO:0007669"/>
    <property type="project" value="InterPro"/>
</dbReference>
<proteinExistence type="predicted"/>
<dbReference type="STRING" id="764103.G7DZA1"/>
<evidence type="ECO:0000256" key="2">
    <source>
        <dbReference type="ARBA" id="ARBA00022723"/>
    </source>
</evidence>
<dbReference type="InterPro" id="IPR016053">
    <property type="entry name" value="Haem_Oase-like"/>
</dbReference>
<name>G7DZA1_MIXOS</name>
<dbReference type="InParanoid" id="G7DZA1"/>
<evidence type="ECO:0000256" key="3">
    <source>
        <dbReference type="ARBA" id="ARBA00023004"/>
    </source>
</evidence>
<keyword evidence="5" id="KW-1185">Reference proteome</keyword>
<sequence length="586" mass="63907">MSSTDSTARSKAVLNEERWRQQWKEWDTNEPLSNLLRQATVLAHDQVMRPPVVNDLITGRIARKEHVRYLMMLWHVYDALETALSDLVDDEVLCHIYQPADLARADGLSQDIAYFLSLDDSLTTWWPDTWQSHPIAQTLLDTTPELVHYIARIHALAGTTHSLSSSTVSPFVYPAPKPSPAYLLGHAYVRYMGDLSGGQIIRASIASAYSFPADSREGLQFYAFTRNSGPLDEPQHIRRIKQQFRTGLDKAGHLLSGADKHALLQEANHAFELNIRLFSTFSSDPSYVMERVGARADKHSTASAYLPKSRPVDSRHPRRILRQAALLAVAIFLTALLFNARTAVSAHLARLSCRQTKPAPIGRGQRLFSPAHQPSLIARRPHERALSRSKAKRFNRDDAGPAARFLEIFSLARSPIAWRTGPAYLPSAVNWALGSIEGPVVRTDSSKCLAVGAALEASSLPGKSILPSSCKSSCDATEQDSSIVAKLWAHPSEAEERASIRAIPSLVYDHLDDASQTVSAEQPLSAASSALAPSRPSAQAAANLSATSLAPANPAAHDAKTSAACAQTAHLCATATNAPRRAVLRA</sequence>
<dbReference type="HOGENOM" id="CLU_465458_0_0_1"/>
<dbReference type="GO" id="GO:0046872">
    <property type="term" value="F:metal ion binding"/>
    <property type="evidence" value="ECO:0007669"/>
    <property type="project" value="UniProtKB-KW"/>
</dbReference>
<comment type="caution">
    <text evidence="4">The sequence shown here is derived from an EMBL/GenBank/DDBJ whole genome shotgun (WGS) entry which is preliminary data.</text>
</comment>
<keyword evidence="3" id="KW-0408">Iron</keyword>
<dbReference type="EMBL" id="BABT02000068">
    <property type="protein sequence ID" value="GAA95911.1"/>
    <property type="molecule type" value="Genomic_DNA"/>
</dbReference>
<dbReference type="InterPro" id="IPR002051">
    <property type="entry name" value="Haem_Oase"/>
</dbReference>
<dbReference type="Proteomes" id="UP000009131">
    <property type="component" value="Unassembled WGS sequence"/>
</dbReference>
<dbReference type="GO" id="GO:0006788">
    <property type="term" value="P:heme oxidation"/>
    <property type="evidence" value="ECO:0007669"/>
    <property type="project" value="InterPro"/>
</dbReference>
<evidence type="ECO:0000313" key="5">
    <source>
        <dbReference type="Proteomes" id="UP000009131"/>
    </source>
</evidence>
<evidence type="ECO:0000256" key="1">
    <source>
        <dbReference type="ARBA" id="ARBA00022617"/>
    </source>
</evidence>
<dbReference type="RefSeq" id="XP_014571217.1">
    <property type="nucleotide sequence ID" value="XM_014715731.1"/>
</dbReference>
<reference evidence="4 5" key="1">
    <citation type="journal article" date="2011" name="J. Gen. Appl. Microbiol.">
        <title>Draft genome sequencing of the enigmatic basidiomycete Mixia osmundae.</title>
        <authorList>
            <person name="Nishida H."/>
            <person name="Nagatsuka Y."/>
            <person name="Sugiyama J."/>
        </authorList>
    </citation>
    <scope>NUCLEOTIDE SEQUENCE [LARGE SCALE GENOMIC DNA]</scope>
    <source>
        <strain evidence="5">CBS 9802 / IAM 14324 / JCM 22182 / KY 12970</strain>
    </source>
</reference>
<dbReference type="Gene3D" id="1.20.910.10">
    <property type="entry name" value="Heme oxygenase-like"/>
    <property type="match status" value="1"/>
</dbReference>
<dbReference type="OrthoDB" id="652091at2759"/>
<keyword evidence="1" id="KW-0349">Heme</keyword>
<dbReference type="eggNOG" id="KOG4480">
    <property type="taxonomic scope" value="Eukaryota"/>
</dbReference>
<dbReference type="AlphaFoldDB" id="G7DZA1"/>
<dbReference type="PANTHER" id="PTHR10720:SF0">
    <property type="entry name" value="HEME OXYGENASE"/>
    <property type="match status" value="1"/>
</dbReference>
<dbReference type="InterPro" id="IPR016084">
    <property type="entry name" value="Haem_Oase-like_multi-hlx"/>
</dbReference>
<protein>
    <submittedName>
        <fullName evidence="4">Uncharacterized protein</fullName>
    </submittedName>
</protein>
<reference evidence="4 5" key="2">
    <citation type="journal article" date="2012" name="Open Biol.">
        <title>Characteristics of nucleosomes and linker DNA regions on the genome of the basidiomycete Mixia osmundae revealed by mono- and dinucleosome mapping.</title>
        <authorList>
            <person name="Nishida H."/>
            <person name="Kondo S."/>
            <person name="Matsumoto T."/>
            <person name="Suzuki Y."/>
            <person name="Yoshikawa H."/>
            <person name="Taylor T.D."/>
            <person name="Sugiyama J."/>
        </authorList>
    </citation>
    <scope>NUCLEOTIDE SEQUENCE [LARGE SCALE GENOMIC DNA]</scope>
    <source>
        <strain evidence="5">CBS 9802 / IAM 14324 / JCM 22182 / KY 12970</strain>
    </source>
</reference>
<dbReference type="PANTHER" id="PTHR10720">
    <property type="entry name" value="HEME OXYGENASE"/>
    <property type="match status" value="1"/>
</dbReference>
<organism evidence="4 5">
    <name type="scientific">Mixia osmundae (strain CBS 9802 / IAM 14324 / JCM 22182 / KY 12970)</name>
    <dbReference type="NCBI Taxonomy" id="764103"/>
    <lineage>
        <taxon>Eukaryota</taxon>
        <taxon>Fungi</taxon>
        <taxon>Dikarya</taxon>
        <taxon>Basidiomycota</taxon>
        <taxon>Pucciniomycotina</taxon>
        <taxon>Mixiomycetes</taxon>
        <taxon>Mixiales</taxon>
        <taxon>Mixiaceae</taxon>
        <taxon>Mixia</taxon>
    </lineage>
</organism>
<gene>
    <name evidence="4" type="primary">Mo02569</name>
    <name evidence="4" type="ORF">E5Q_02569</name>
</gene>
<dbReference type="Pfam" id="PF01126">
    <property type="entry name" value="Heme_oxygenase"/>
    <property type="match status" value="2"/>
</dbReference>
<accession>G7DZA1</accession>
<dbReference type="SUPFAM" id="SSF48613">
    <property type="entry name" value="Heme oxygenase-like"/>
    <property type="match status" value="1"/>
</dbReference>
<evidence type="ECO:0000313" key="4">
    <source>
        <dbReference type="EMBL" id="GAA95911.1"/>
    </source>
</evidence>